<dbReference type="NCBIfam" id="NF001370">
    <property type="entry name" value="PRK00278.1-2"/>
    <property type="match status" value="1"/>
</dbReference>
<dbReference type="Gene3D" id="3.20.20.70">
    <property type="entry name" value="Aldolase class I"/>
    <property type="match status" value="1"/>
</dbReference>
<dbReference type="InterPro" id="IPR011060">
    <property type="entry name" value="RibuloseP-bd_barrel"/>
</dbReference>
<keyword evidence="6 10" id="KW-0210">Decarboxylase</keyword>
<dbReference type="PROSITE" id="PS00614">
    <property type="entry name" value="IGPS"/>
    <property type="match status" value="1"/>
</dbReference>
<protein>
    <recommendedName>
        <fullName evidence="4 10">Indole-3-glycerol phosphate synthase</fullName>
        <shortName evidence="10">IGPS</shortName>
        <ecNumber evidence="3 10">4.1.1.48</ecNumber>
    </recommendedName>
</protein>
<dbReference type="SUPFAM" id="SSF51366">
    <property type="entry name" value="Ribulose-phoshate binding barrel"/>
    <property type="match status" value="1"/>
</dbReference>
<dbReference type="FunFam" id="3.20.20.70:FF:000024">
    <property type="entry name" value="Indole-3-glycerol phosphate synthase"/>
    <property type="match status" value="1"/>
</dbReference>
<comment type="similarity">
    <text evidence="10">Belongs to the TrpC family.</text>
</comment>
<dbReference type="Proteomes" id="UP000216991">
    <property type="component" value="Unassembled WGS sequence"/>
</dbReference>
<accession>A0A255YJ35</accession>
<evidence type="ECO:0000259" key="11">
    <source>
        <dbReference type="Pfam" id="PF00218"/>
    </source>
</evidence>
<keyword evidence="8 10" id="KW-0057">Aromatic amino acid biosynthesis</keyword>
<evidence type="ECO:0000256" key="10">
    <source>
        <dbReference type="HAMAP-Rule" id="MF_00134"/>
    </source>
</evidence>
<evidence type="ECO:0000256" key="8">
    <source>
        <dbReference type="ARBA" id="ARBA00023141"/>
    </source>
</evidence>
<keyword evidence="13" id="KW-1185">Reference proteome</keyword>
<dbReference type="InterPro" id="IPR045186">
    <property type="entry name" value="Indole-3-glycerol_P_synth"/>
</dbReference>
<keyword evidence="7 10" id="KW-0822">Tryptophan biosynthesis</keyword>
<evidence type="ECO:0000256" key="3">
    <source>
        <dbReference type="ARBA" id="ARBA00012362"/>
    </source>
</evidence>
<dbReference type="InterPro" id="IPR013785">
    <property type="entry name" value="Aldolase_TIM"/>
</dbReference>
<dbReference type="InterPro" id="IPR013798">
    <property type="entry name" value="Indole-3-glycerol_P_synth_dom"/>
</dbReference>
<evidence type="ECO:0000256" key="5">
    <source>
        <dbReference type="ARBA" id="ARBA00022605"/>
    </source>
</evidence>
<comment type="caution">
    <text evidence="12">The sequence shown here is derived from an EMBL/GenBank/DDBJ whole genome shotgun (WGS) entry which is preliminary data.</text>
</comment>
<gene>
    <name evidence="10" type="primary">trpC</name>
    <name evidence="12" type="ORF">CHU93_08985</name>
</gene>
<organism evidence="12 13">
    <name type="scientific">Sandarakinorhabdus cyanobacteriorum</name>
    <dbReference type="NCBI Taxonomy" id="1981098"/>
    <lineage>
        <taxon>Bacteria</taxon>
        <taxon>Pseudomonadati</taxon>
        <taxon>Pseudomonadota</taxon>
        <taxon>Alphaproteobacteria</taxon>
        <taxon>Sphingomonadales</taxon>
        <taxon>Sphingosinicellaceae</taxon>
        <taxon>Sandarakinorhabdus</taxon>
    </lineage>
</organism>
<dbReference type="GO" id="GO:0004425">
    <property type="term" value="F:indole-3-glycerol-phosphate synthase activity"/>
    <property type="evidence" value="ECO:0007669"/>
    <property type="project" value="UniProtKB-UniRule"/>
</dbReference>
<evidence type="ECO:0000256" key="4">
    <source>
        <dbReference type="ARBA" id="ARBA00018080"/>
    </source>
</evidence>
<dbReference type="OrthoDB" id="9804217at2"/>
<keyword evidence="5 10" id="KW-0028">Amino-acid biosynthesis</keyword>
<evidence type="ECO:0000313" key="12">
    <source>
        <dbReference type="EMBL" id="OYQ28684.1"/>
    </source>
</evidence>
<dbReference type="InterPro" id="IPR001468">
    <property type="entry name" value="Indole-3-GlycerolPSynthase_CS"/>
</dbReference>
<dbReference type="HAMAP" id="MF_00134_B">
    <property type="entry name" value="IGPS_B"/>
    <property type="match status" value="1"/>
</dbReference>
<dbReference type="EC" id="4.1.1.48" evidence="3 10"/>
<dbReference type="AlphaFoldDB" id="A0A255YJ35"/>
<dbReference type="CDD" id="cd00331">
    <property type="entry name" value="IGPS"/>
    <property type="match status" value="1"/>
</dbReference>
<evidence type="ECO:0000256" key="1">
    <source>
        <dbReference type="ARBA" id="ARBA00001633"/>
    </source>
</evidence>
<proteinExistence type="inferred from homology"/>
<evidence type="ECO:0000256" key="6">
    <source>
        <dbReference type="ARBA" id="ARBA00022793"/>
    </source>
</evidence>
<dbReference type="NCBIfam" id="NF001373">
    <property type="entry name" value="PRK00278.1-6"/>
    <property type="match status" value="1"/>
</dbReference>
<dbReference type="RefSeq" id="WP_094473750.1">
    <property type="nucleotide sequence ID" value="NZ_NOXT01000109.1"/>
</dbReference>
<sequence>MTDTLSTIVAHKRDIYAARTAATPLADVEAAARAADAPRGFIRAIHTAHAAGRFALIAECKKASPSKGLIRADFDPAALARAYAEGGATCLSVLTEERWFLGHDNYLVAARAACALPVIRKDFIVDPYQVVEARALGADAILLIMAALSDAQAAELEAVAHAWGMDVLIEVHDAAERDRALKLKTPLLGINNRNLKTLEVSLQTSFDLADTPDRTLVAESGLSSHADLAALAKVGIQTFLVGESLMRHADVTAATRQLLGLAA</sequence>
<dbReference type="Pfam" id="PF00218">
    <property type="entry name" value="IGPS"/>
    <property type="match status" value="1"/>
</dbReference>
<dbReference type="UniPathway" id="UPA00035">
    <property type="reaction ID" value="UER00043"/>
</dbReference>
<dbReference type="EMBL" id="NOXT01000109">
    <property type="protein sequence ID" value="OYQ28684.1"/>
    <property type="molecule type" value="Genomic_DNA"/>
</dbReference>
<keyword evidence="9 10" id="KW-0456">Lyase</keyword>
<comment type="pathway">
    <text evidence="2 10">Amino-acid biosynthesis; L-tryptophan biosynthesis; L-tryptophan from chorismate: step 4/5.</text>
</comment>
<dbReference type="PANTHER" id="PTHR22854">
    <property type="entry name" value="TRYPTOPHAN BIOSYNTHESIS PROTEIN"/>
    <property type="match status" value="1"/>
</dbReference>
<evidence type="ECO:0000256" key="9">
    <source>
        <dbReference type="ARBA" id="ARBA00023239"/>
    </source>
</evidence>
<evidence type="ECO:0000256" key="7">
    <source>
        <dbReference type="ARBA" id="ARBA00022822"/>
    </source>
</evidence>
<comment type="catalytic activity">
    <reaction evidence="1 10">
        <text>1-(2-carboxyphenylamino)-1-deoxy-D-ribulose 5-phosphate + H(+) = (1S,2R)-1-C-(indol-3-yl)glycerol 3-phosphate + CO2 + H2O</text>
        <dbReference type="Rhea" id="RHEA:23476"/>
        <dbReference type="ChEBI" id="CHEBI:15377"/>
        <dbReference type="ChEBI" id="CHEBI:15378"/>
        <dbReference type="ChEBI" id="CHEBI:16526"/>
        <dbReference type="ChEBI" id="CHEBI:58613"/>
        <dbReference type="ChEBI" id="CHEBI:58866"/>
        <dbReference type="EC" id="4.1.1.48"/>
    </reaction>
</comment>
<reference evidence="12 13" key="1">
    <citation type="submission" date="2017-07" db="EMBL/GenBank/DDBJ databases">
        <title>Sandarakinorhabdus cyanobacteriorum sp. nov., a novel bacterium isolated from cyanobacterial aggregates in a eutrophic lake.</title>
        <authorList>
            <person name="Cai H."/>
        </authorList>
    </citation>
    <scope>NUCLEOTIDE SEQUENCE [LARGE SCALE GENOMIC DNA]</scope>
    <source>
        <strain evidence="12 13">TH057</strain>
    </source>
</reference>
<evidence type="ECO:0000256" key="2">
    <source>
        <dbReference type="ARBA" id="ARBA00004696"/>
    </source>
</evidence>
<feature type="domain" description="Indole-3-glycerol phosphate synthase" evidence="11">
    <location>
        <begin position="5"/>
        <end position="258"/>
    </location>
</feature>
<dbReference type="GO" id="GO:0004640">
    <property type="term" value="F:phosphoribosylanthranilate isomerase activity"/>
    <property type="evidence" value="ECO:0007669"/>
    <property type="project" value="TreeGrafter"/>
</dbReference>
<evidence type="ECO:0000313" key="13">
    <source>
        <dbReference type="Proteomes" id="UP000216991"/>
    </source>
</evidence>
<name>A0A255YJ35_9SPHN</name>
<dbReference type="NCBIfam" id="NF001377">
    <property type="entry name" value="PRK00278.2-4"/>
    <property type="match status" value="1"/>
</dbReference>
<dbReference type="PANTHER" id="PTHR22854:SF2">
    <property type="entry name" value="INDOLE-3-GLYCEROL-PHOSPHATE SYNTHASE"/>
    <property type="match status" value="1"/>
</dbReference>
<dbReference type="GO" id="GO:0000162">
    <property type="term" value="P:L-tryptophan biosynthetic process"/>
    <property type="evidence" value="ECO:0007669"/>
    <property type="project" value="UniProtKB-UniRule"/>
</dbReference>